<dbReference type="PANTHER" id="PTHR11732">
    <property type="entry name" value="ALDO/KETO REDUCTASE"/>
    <property type="match status" value="1"/>
</dbReference>
<dbReference type="AlphaFoldDB" id="A0AA35T340"/>
<gene>
    <name evidence="2" type="ORF">GBAR_LOCUS22208</name>
</gene>
<dbReference type="GO" id="GO:0016491">
    <property type="term" value="F:oxidoreductase activity"/>
    <property type="evidence" value="ECO:0007669"/>
    <property type="project" value="InterPro"/>
</dbReference>
<name>A0AA35T340_GEOBA</name>
<organism evidence="2 3">
    <name type="scientific">Geodia barretti</name>
    <name type="common">Barrett's horny sponge</name>
    <dbReference type="NCBI Taxonomy" id="519541"/>
    <lineage>
        <taxon>Eukaryota</taxon>
        <taxon>Metazoa</taxon>
        <taxon>Porifera</taxon>
        <taxon>Demospongiae</taxon>
        <taxon>Heteroscleromorpha</taxon>
        <taxon>Tetractinellida</taxon>
        <taxon>Astrophorina</taxon>
        <taxon>Geodiidae</taxon>
        <taxon>Geodia</taxon>
    </lineage>
</organism>
<dbReference type="Pfam" id="PF00248">
    <property type="entry name" value="Aldo_ket_red"/>
    <property type="match status" value="1"/>
</dbReference>
<dbReference type="Gene3D" id="3.20.20.100">
    <property type="entry name" value="NADP-dependent oxidoreductase domain"/>
    <property type="match status" value="1"/>
</dbReference>
<dbReference type="PROSITE" id="PS00062">
    <property type="entry name" value="ALDOKETO_REDUCTASE_2"/>
    <property type="match status" value="1"/>
</dbReference>
<accession>A0AA35T340</accession>
<keyword evidence="3" id="KW-1185">Reference proteome</keyword>
<dbReference type="Proteomes" id="UP001174909">
    <property type="component" value="Unassembled WGS sequence"/>
</dbReference>
<dbReference type="InterPro" id="IPR018170">
    <property type="entry name" value="Aldo/ket_reductase_CS"/>
</dbReference>
<dbReference type="InterPro" id="IPR036812">
    <property type="entry name" value="NAD(P)_OxRdtase_dom_sf"/>
</dbReference>
<proteinExistence type="predicted"/>
<evidence type="ECO:0000313" key="3">
    <source>
        <dbReference type="Proteomes" id="UP001174909"/>
    </source>
</evidence>
<dbReference type="InterPro" id="IPR023210">
    <property type="entry name" value="NADP_OxRdtase_dom"/>
</dbReference>
<dbReference type="EMBL" id="CASHTH010003067">
    <property type="protein sequence ID" value="CAI8039841.1"/>
    <property type="molecule type" value="Genomic_DNA"/>
</dbReference>
<feature type="domain" description="NADP-dependent oxidoreductase" evidence="1">
    <location>
        <begin position="2"/>
        <end position="118"/>
    </location>
</feature>
<sequence length="148" mass="17205">MYQNQREIGKALRDIRIDREEIFLTTKIWHPHLRYADVFTQFEECLSDLQMDYVDLLLIHHPSDSVPVAETFEAFHKLHEAGSVKSIGISNFSIAQVEESCEVSELPICTNQVEYHVRQKPIRIARLLPRARYCDDGTPSACCWKPCR</sequence>
<reference evidence="2" key="1">
    <citation type="submission" date="2023-03" db="EMBL/GenBank/DDBJ databases">
        <authorList>
            <person name="Steffen K."/>
            <person name="Cardenas P."/>
        </authorList>
    </citation>
    <scope>NUCLEOTIDE SEQUENCE</scope>
</reference>
<protein>
    <submittedName>
        <fullName evidence="2">9,11-endoperoxide prostaglandin H2 reductase</fullName>
    </submittedName>
</protein>
<dbReference type="SUPFAM" id="SSF51430">
    <property type="entry name" value="NAD(P)-linked oxidoreductase"/>
    <property type="match status" value="1"/>
</dbReference>
<evidence type="ECO:0000259" key="1">
    <source>
        <dbReference type="Pfam" id="PF00248"/>
    </source>
</evidence>
<evidence type="ECO:0000313" key="2">
    <source>
        <dbReference type="EMBL" id="CAI8039841.1"/>
    </source>
</evidence>
<dbReference type="InterPro" id="IPR020471">
    <property type="entry name" value="AKR"/>
</dbReference>
<comment type="caution">
    <text evidence="2">The sequence shown here is derived from an EMBL/GenBank/DDBJ whole genome shotgun (WGS) entry which is preliminary data.</text>
</comment>
<dbReference type="PRINTS" id="PR00069">
    <property type="entry name" value="ALDKETRDTASE"/>
</dbReference>